<dbReference type="CDD" id="cd02042">
    <property type="entry name" value="ParAB_family"/>
    <property type="match status" value="1"/>
</dbReference>
<evidence type="ECO:0000259" key="1">
    <source>
        <dbReference type="Pfam" id="PF13614"/>
    </source>
</evidence>
<dbReference type="Gene3D" id="3.40.50.300">
    <property type="entry name" value="P-loop containing nucleotide triphosphate hydrolases"/>
    <property type="match status" value="1"/>
</dbReference>
<dbReference type="InterPro" id="IPR050678">
    <property type="entry name" value="DNA_Partitioning_ATPase"/>
</dbReference>
<accession>A0A382FXV1</accession>
<dbReference type="InterPro" id="IPR025669">
    <property type="entry name" value="AAA_dom"/>
</dbReference>
<feature type="domain" description="AAA" evidence="1">
    <location>
        <begin position="3"/>
        <end position="178"/>
    </location>
</feature>
<organism evidence="2">
    <name type="scientific">marine metagenome</name>
    <dbReference type="NCBI Taxonomy" id="408172"/>
    <lineage>
        <taxon>unclassified sequences</taxon>
        <taxon>metagenomes</taxon>
        <taxon>ecological metagenomes</taxon>
    </lineage>
</organism>
<dbReference type="SUPFAM" id="SSF52540">
    <property type="entry name" value="P-loop containing nucleoside triphosphate hydrolases"/>
    <property type="match status" value="1"/>
</dbReference>
<dbReference type="EMBL" id="UINC01052181">
    <property type="protein sequence ID" value="SVB67214.1"/>
    <property type="molecule type" value="Genomic_DNA"/>
</dbReference>
<protein>
    <recommendedName>
        <fullName evidence="1">AAA domain-containing protein</fullName>
    </recommendedName>
</protein>
<dbReference type="Pfam" id="PF13614">
    <property type="entry name" value="AAA_31"/>
    <property type="match status" value="1"/>
</dbReference>
<dbReference type="AlphaFoldDB" id="A0A382FXV1"/>
<feature type="non-terminal residue" evidence="2">
    <location>
        <position position="1"/>
    </location>
</feature>
<dbReference type="PANTHER" id="PTHR13696:SF52">
    <property type="entry name" value="PARA FAMILY PROTEIN CT_582"/>
    <property type="match status" value="1"/>
</dbReference>
<gene>
    <name evidence="2" type="ORF">METZ01_LOCUS220068</name>
</gene>
<reference evidence="2" key="1">
    <citation type="submission" date="2018-05" db="EMBL/GenBank/DDBJ databases">
        <authorList>
            <person name="Lanie J.A."/>
            <person name="Ng W.-L."/>
            <person name="Kazmierczak K.M."/>
            <person name="Andrzejewski T.M."/>
            <person name="Davidsen T.M."/>
            <person name="Wayne K.J."/>
            <person name="Tettelin H."/>
            <person name="Glass J.I."/>
            <person name="Rusch D."/>
            <person name="Podicherti R."/>
            <person name="Tsui H.-C.T."/>
            <person name="Winkler M.E."/>
        </authorList>
    </citation>
    <scope>NUCLEOTIDE SEQUENCE</scope>
</reference>
<evidence type="ECO:0000313" key="2">
    <source>
        <dbReference type="EMBL" id="SVB67214.1"/>
    </source>
</evidence>
<dbReference type="FunFam" id="3.40.50.300:FF:000285">
    <property type="entry name" value="Sporulation initiation inhibitor Soj"/>
    <property type="match status" value="1"/>
</dbReference>
<dbReference type="PIRSF" id="PIRSF009320">
    <property type="entry name" value="Nuc_binding_HP_1000"/>
    <property type="match status" value="1"/>
</dbReference>
<sequence>VSKVLAIANQKGGVGKTTTSVNLAASLRVTLKSVLLIDLDPQGNATMGSGIDKNALEESVYDLLTHESEFDDVVARPENVDYDLLPANGDLVAAEVDLVTGENRETRLREIVEAVRQRYDFVVIDCPPSLNMLTINALAAADGVVIPMQCEYYALEGLSALMDTISTIKERLNPELKIEGILRTMYDPRNKLTTEVNGQLFNYFGDAVYRTVVPRNVRLAEAPSYGKPAIKYDKRSRGAIAYLALAGEMLRRYDEAAAGISRL</sequence>
<dbReference type="InterPro" id="IPR027417">
    <property type="entry name" value="P-loop_NTPase"/>
</dbReference>
<proteinExistence type="predicted"/>
<dbReference type="PANTHER" id="PTHR13696">
    <property type="entry name" value="P-LOOP CONTAINING NUCLEOSIDE TRIPHOSPHATE HYDROLASE"/>
    <property type="match status" value="1"/>
</dbReference>
<name>A0A382FXV1_9ZZZZ</name>